<evidence type="ECO:0000256" key="2">
    <source>
        <dbReference type="ARBA" id="ARBA00022723"/>
    </source>
</evidence>
<comment type="subcellular location">
    <subcellularLocation>
        <location evidence="1">Nucleus</location>
    </subcellularLocation>
</comment>
<organism evidence="8 9">
    <name type="scientific">Rhizoctonia solani AG-3 Rhs1AP</name>
    <dbReference type="NCBI Taxonomy" id="1086054"/>
    <lineage>
        <taxon>Eukaryota</taxon>
        <taxon>Fungi</taxon>
        <taxon>Dikarya</taxon>
        <taxon>Basidiomycota</taxon>
        <taxon>Agaricomycotina</taxon>
        <taxon>Agaricomycetes</taxon>
        <taxon>Cantharellales</taxon>
        <taxon>Ceratobasidiaceae</taxon>
        <taxon>Rhizoctonia</taxon>
    </lineage>
</organism>
<evidence type="ECO:0000256" key="3">
    <source>
        <dbReference type="ARBA" id="ARBA00022771"/>
    </source>
</evidence>
<dbReference type="GO" id="GO:0046983">
    <property type="term" value="F:protein dimerization activity"/>
    <property type="evidence" value="ECO:0007669"/>
    <property type="project" value="InterPro"/>
</dbReference>
<gene>
    <name evidence="8" type="ORF">RSOL_478570</name>
</gene>
<evidence type="ECO:0000259" key="7">
    <source>
        <dbReference type="Pfam" id="PF05699"/>
    </source>
</evidence>
<name>X8JTT9_9AGAM</name>
<sequence length="569" mass="64522">MPDSTTVSRTTRHVYEKQGERVRTYFKKVETIHLAIDGWTSPTAMAYLGIVVHWNSEGRMWRAVLEMIRLEHKHTGEYLAQKTAECLWRYGIGGKAFTAYFMTVTARKRKSTSAKSKLPRKRRRGVKSTLDDDSTIREIALIESGGDPGEAESEDELEATSVSGEPDDIDAAKALHDEYVIMNTMVSALEYARTKLGLNIPETVHTAAQGIITTASKLAKKVHESPQLKHELNACIERVAHQLSTNRRSLARRVATRWNSDYDCLQSCIDLRICVEMLIEDSVNGLDTFRFSEYQWEMMEQLVRVLKIFKEATKMFSQSEVPLVHEVVPMFVRIRRKLERIRDDQSLGLEPIIRVAAHSSLLVIDKYMNMFEESEVYWIALVMCPNYKLQWLRDNGFSEGDIAAVRDLVTNRFNQTFVSDTGEAALPRMSEPEGESDDEWELGVFSGEETTRAFDSIEDYLQTEPVSSLTIKASGGPLKHWYSQIEPTARPRLAKFAMDYLTAPASSVDAERAFSCGRLTINHLQHQMSPDTFCAKMALRSWYGTPLLNGVEDVATLLDGSPEEVLHVD</sequence>
<keyword evidence="5" id="KW-0539">Nucleus</keyword>
<feature type="domain" description="HAT C-terminal dimerisation" evidence="7">
    <location>
        <begin position="488"/>
        <end position="543"/>
    </location>
</feature>
<dbReference type="PANTHER" id="PTHR46481">
    <property type="entry name" value="ZINC FINGER BED DOMAIN-CONTAINING PROTEIN 4"/>
    <property type="match status" value="1"/>
</dbReference>
<dbReference type="Proteomes" id="UP000030108">
    <property type="component" value="Unassembled WGS sequence"/>
</dbReference>
<evidence type="ECO:0000256" key="4">
    <source>
        <dbReference type="ARBA" id="ARBA00022833"/>
    </source>
</evidence>
<dbReference type="EMBL" id="JATN01000309">
    <property type="protein sequence ID" value="EUC66606.1"/>
    <property type="molecule type" value="Genomic_DNA"/>
</dbReference>
<dbReference type="Pfam" id="PF05699">
    <property type="entry name" value="Dimer_Tnp_hAT"/>
    <property type="match status" value="1"/>
</dbReference>
<keyword evidence="3" id="KW-0863">Zinc-finger</keyword>
<feature type="non-terminal residue" evidence="8">
    <location>
        <position position="569"/>
    </location>
</feature>
<keyword evidence="4" id="KW-0862">Zinc</keyword>
<dbReference type="AlphaFoldDB" id="X8JTT9"/>
<comment type="caution">
    <text evidence="8">The sequence shown here is derived from an EMBL/GenBank/DDBJ whole genome shotgun (WGS) entry which is preliminary data.</text>
</comment>
<dbReference type="SUPFAM" id="SSF53098">
    <property type="entry name" value="Ribonuclease H-like"/>
    <property type="match status" value="1"/>
</dbReference>
<feature type="compositionally biased region" description="Acidic residues" evidence="6">
    <location>
        <begin position="149"/>
        <end position="158"/>
    </location>
</feature>
<protein>
    <submittedName>
        <fullName evidence="8">HAT family dimerization protein</fullName>
    </submittedName>
</protein>
<dbReference type="OrthoDB" id="3251057at2759"/>
<evidence type="ECO:0000256" key="1">
    <source>
        <dbReference type="ARBA" id="ARBA00004123"/>
    </source>
</evidence>
<dbReference type="GO" id="GO:0008270">
    <property type="term" value="F:zinc ion binding"/>
    <property type="evidence" value="ECO:0007669"/>
    <property type="project" value="UniProtKB-KW"/>
</dbReference>
<evidence type="ECO:0000256" key="6">
    <source>
        <dbReference type="SAM" id="MobiDB-lite"/>
    </source>
</evidence>
<evidence type="ECO:0000313" key="9">
    <source>
        <dbReference type="Proteomes" id="UP000030108"/>
    </source>
</evidence>
<reference evidence="9" key="1">
    <citation type="journal article" date="2014" name="Genome Announc.">
        <title>Draft genome sequence of the plant-pathogenic soil fungus Rhizoctonia solani anastomosis group 3 strain Rhs1AP.</title>
        <authorList>
            <person name="Cubeta M.A."/>
            <person name="Thomas E."/>
            <person name="Dean R.A."/>
            <person name="Jabaji S."/>
            <person name="Neate S.M."/>
            <person name="Tavantzis S."/>
            <person name="Toda T."/>
            <person name="Vilgalys R."/>
            <person name="Bharathan N."/>
            <person name="Fedorova-Abrams N."/>
            <person name="Pakala S.B."/>
            <person name="Pakala S.M."/>
            <person name="Zafar N."/>
            <person name="Joardar V."/>
            <person name="Losada L."/>
            <person name="Nierman W.C."/>
        </authorList>
    </citation>
    <scope>NUCLEOTIDE SEQUENCE [LARGE SCALE GENOMIC DNA]</scope>
    <source>
        <strain evidence="9">AG-3</strain>
    </source>
</reference>
<dbReference type="PANTHER" id="PTHR46481:SF10">
    <property type="entry name" value="ZINC FINGER BED DOMAIN-CONTAINING PROTEIN 39"/>
    <property type="match status" value="1"/>
</dbReference>
<evidence type="ECO:0000256" key="5">
    <source>
        <dbReference type="ARBA" id="ARBA00023242"/>
    </source>
</evidence>
<proteinExistence type="predicted"/>
<evidence type="ECO:0000313" key="8">
    <source>
        <dbReference type="EMBL" id="EUC66606.1"/>
    </source>
</evidence>
<dbReference type="InterPro" id="IPR008906">
    <property type="entry name" value="HATC_C_dom"/>
</dbReference>
<dbReference type="GO" id="GO:0005634">
    <property type="term" value="C:nucleus"/>
    <property type="evidence" value="ECO:0007669"/>
    <property type="project" value="UniProtKB-SubCell"/>
</dbReference>
<dbReference type="InterPro" id="IPR052035">
    <property type="entry name" value="ZnF_BED_domain_contain"/>
</dbReference>
<dbReference type="InterPro" id="IPR012337">
    <property type="entry name" value="RNaseH-like_sf"/>
</dbReference>
<accession>X8JTT9</accession>
<feature type="region of interest" description="Disordered" evidence="6">
    <location>
        <begin position="143"/>
        <end position="166"/>
    </location>
</feature>
<keyword evidence="2" id="KW-0479">Metal-binding</keyword>